<keyword evidence="2" id="KW-1185">Reference proteome</keyword>
<gene>
    <name evidence="1" type="ORF">JRQ81_014584</name>
</gene>
<evidence type="ECO:0000313" key="1">
    <source>
        <dbReference type="EMBL" id="KAJ7332404.1"/>
    </source>
</evidence>
<evidence type="ECO:0000313" key="2">
    <source>
        <dbReference type="Proteomes" id="UP001142489"/>
    </source>
</evidence>
<dbReference type="EMBL" id="JAPFRF010000005">
    <property type="protein sequence ID" value="KAJ7332404.1"/>
    <property type="molecule type" value="Genomic_DNA"/>
</dbReference>
<reference evidence="1" key="1">
    <citation type="journal article" date="2023" name="DNA Res.">
        <title>Chromosome-level genome assembly of Phrynocephalus forsythii using third-generation DNA sequencing and Hi-C analysis.</title>
        <authorList>
            <person name="Qi Y."/>
            <person name="Zhao W."/>
            <person name="Zhao Y."/>
            <person name="Niu C."/>
            <person name="Cao S."/>
            <person name="Zhang Y."/>
        </authorList>
    </citation>
    <scope>NUCLEOTIDE SEQUENCE</scope>
    <source>
        <tissue evidence="1">Muscle</tissue>
    </source>
</reference>
<accession>A0A9Q0XWZ8</accession>
<proteinExistence type="predicted"/>
<dbReference type="Proteomes" id="UP001142489">
    <property type="component" value="Unassembled WGS sequence"/>
</dbReference>
<sequence length="128" mass="14377">MPLARQVALQSWSRKQQETVPVFLAELLRLATKCEFEGLEKWLLDQFTWGQTDVRLQHQLMSVPEMDLTKGLTLLAAAEQTPWEGHHLSHSQGQAVYQGTLSDSDCSDAEEDGSIGHIVSLSTRADYH</sequence>
<organism evidence="1 2">
    <name type="scientific">Phrynocephalus forsythii</name>
    <dbReference type="NCBI Taxonomy" id="171643"/>
    <lineage>
        <taxon>Eukaryota</taxon>
        <taxon>Metazoa</taxon>
        <taxon>Chordata</taxon>
        <taxon>Craniata</taxon>
        <taxon>Vertebrata</taxon>
        <taxon>Euteleostomi</taxon>
        <taxon>Lepidosauria</taxon>
        <taxon>Squamata</taxon>
        <taxon>Bifurcata</taxon>
        <taxon>Unidentata</taxon>
        <taxon>Episquamata</taxon>
        <taxon>Toxicofera</taxon>
        <taxon>Iguania</taxon>
        <taxon>Acrodonta</taxon>
        <taxon>Agamidae</taxon>
        <taxon>Agaminae</taxon>
        <taxon>Phrynocephalus</taxon>
    </lineage>
</organism>
<comment type="caution">
    <text evidence="1">The sequence shown here is derived from an EMBL/GenBank/DDBJ whole genome shotgun (WGS) entry which is preliminary data.</text>
</comment>
<protein>
    <submittedName>
        <fullName evidence="1">Uncharacterized protein</fullName>
    </submittedName>
</protein>
<dbReference type="AlphaFoldDB" id="A0A9Q0XWZ8"/>
<name>A0A9Q0XWZ8_9SAUR</name>